<evidence type="ECO:0000313" key="4">
    <source>
        <dbReference type="EMBL" id="TVZ68547.1"/>
    </source>
</evidence>
<evidence type="ECO:0000256" key="2">
    <source>
        <dbReference type="ARBA" id="ARBA00023239"/>
    </source>
</evidence>
<dbReference type="GO" id="GO:0006635">
    <property type="term" value="P:fatty acid beta-oxidation"/>
    <property type="evidence" value="ECO:0007669"/>
    <property type="project" value="TreeGrafter"/>
</dbReference>
<reference evidence="4" key="1">
    <citation type="submission" date="2019-06" db="EMBL/GenBank/DDBJ databases">
        <authorList>
            <person name="Deangelis K."/>
            <person name="Huntemann M."/>
            <person name="Clum A."/>
            <person name="Pillay M."/>
            <person name="Palaniappan K."/>
            <person name="Varghese N."/>
            <person name="Mikhailova N."/>
            <person name="Stamatis D."/>
            <person name="Reddy T."/>
            <person name="Daum C."/>
            <person name="Shapiro N."/>
            <person name="Ivanova N."/>
            <person name="Kyrpides N."/>
            <person name="Woyke T."/>
        </authorList>
    </citation>
    <scope>NUCLEOTIDE SEQUENCE [LARGE SCALE GENOMIC DNA]</scope>
    <source>
        <strain evidence="4">128R</strain>
    </source>
</reference>
<evidence type="ECO:0000256" key="3">
    <source>
        <dbReference type="RuleBase" id="RU003707"/>
    </source>
</evidence>
<dbReference type="InterPro" id="IPR014748">
    <property type="entry name" value="Enoyl-CoA_hydra_C"/>
</dbReference>
<dbReference type="EMBL" id="VISQ01000001">
    <property type="protein sequence ID" value="TVZ68547.1"/>
    <property type="molecule type" value="Genomic_DNA"/>
</dbReference>
<protein>
    <submittedName>
        <fullName evidence="4">Crotonobetainyl-CoA hydratase</fullName>
    </submittedName>
</protein>
<organism evidence="4">
    <name type="scientific">Serratia fonticola</name>
    <dbReference type="NCBI Taxonomy" id="47917"/>
    <lineage>
        <taxon>Bacteria</taxon>
        <taxon>Pseudomonadati</taxon>
        <taxon>Pseudomonadota</taxon>
        <taxon>Gammaproteobacteria</taxon>
        <taxon>Enterobacterales</taxon>
        <taxon>Yersiniaceae</taxon>
        <taxon>Serratia</taxon>
    </lineage>
</organism>
<dbReference type="AlphaFoldDB" id="A0A542BK88"/>
<dbReference type="FunFam" id="1.10.12.10:FF:000005">
    <property type="entry name" value="Carnitinyl-CoA dehydratase"/>
    <property type="match status" value="1"/>
</dbReference>
<dbReference type="PANTHER" id="PTHR11941:SF54">
    <property type="entry name" value="ENOYL-COA HYDRATASE, MITOCHONDRIAL"/>
    <property type="match status" value="1"/>
</dbReference>
<comment type="similarity">
    <text evidence="1 3">Belongs to the enoyl-CoA hydratase/isomerase family.</text>
</comment>
<accession>A0A542BK88</accession>
<proteinExistence type="inferred from homology"/>
<comment type="caution">
    <text evidence="4">The sequence shown here is derived from an EMBL/GenBank/DDBJ whole genome shotgun (WGS) entry which is preliminary data.</text>
</comment>
<dbReference type="Gene3D" id="3.90.226.10">
    <property type="entry name" value="2-enoyl-CoA Hydratase, Chain A, domain 1"/>
    <property type="match status" value="1"/>
</dbReference>
<dbReference type="Gene3D" id="1.10.12.10">
    <property type="entry name" value="Lyase 2-enoyl-coa Hydratase, Chain A, domain 2"/>
    <property type="match status" value="1"/>
</dbReference>
<dbReference type="GO" id="GO:0016829">
    <property type="term" value="F:lyase activity"/>
    <property type="evidence" value="ECO:0007669"/>
    <property type="project" value="UniProtKB-KW"/>
</dbReference>
<dbReference type="CDD" id="cd06558">
    <property type="entry name" value="crotonase-like"/>
    <property type="match status" value="1"/>
</dbReference>
<dbReference type="PANTHER" id="PTHR11941">
    <property type="entry name" value="ENOYL-COA HYDRATASE-RELATED"/>
    <property type="match status" value="1"/>
</dbReference>
<name>A0A542BK88_SERFO</name>
<dbReference type="OrthoDB" id="9807606at2"/>
<evidence type="ECO:0000256" key="1">
    <source>
        <dbReference type="ARBA" id="ARBA00005254"/>
    </source>
</evidence>
<dbReference type="NCBIfam" id="NF002936">
    <property type="entry name" value="PRK03580.1"/>
    <property type="match status" value="1"/>
</dbReference>
<dbReference type="FunFam" id="3.90.226.10:FF:000009">
    <property type="entry name" value="Carnitinyl-CoA dehydratase"/>
    <property type="match status" value="1"/>
</dbReference>
<dbReference type="Pfam" id="PF00378">
    <property type="entry name" value="ECH_1"/>
    <property type="match status" value="1"/>
</dbReference>
<dbReference type="PROSITE" id="PS00166">
    <property type="entry name" value="ENOYL_COA_HYDRATASE"/>
    <property type="match status" value="1"/>
</dbReference>
<keyword evidence="2" id="KW-0456">Lyase</keyword>
<dbReference type="InterPro" id="IPR001753">
    <property type="entry name" value="Enoyl-CoA_hydra/iso"/>
</dbReference>
<dbReference type="SUPFAM" id="SSF52096">
    <property type="entry name" value="ClpP/crotonase"/>
    <property type="match status" value="1"/>
</dbReference>
<dbReference type="InterPro" id="IPR018376">
    <property type="entry name" value="Enoyl-CoA_hyd/isom_CS"/>
</dbReference>
<sequence>MSESLQVIRNGCVLEITLNRPKANAIDAKTSFAMGEAFIAFRDDPQLRVAIITGAGERFFSAGWDLKAAAEGEAPDADFGPGGFAGLTELFDLDKPVIAAVNGYAFGGGFELALAADMIVCSENASFAVPECQLGIVPDSGGVLRLPKRLPPAIANEMMMTGRRMDAQEALRWGIVNQVVASEQLLACARELAQKIALSAPLAVAAVKEISRETGELTIEEGYRHMRSGVLKHYPAVLHSEDASEGPLAFAEKRAPQWKGK</sequence>
<dbReference type="InterPro" id="IPR029045">
    <property type="entry name" value="ClpP/crotonase-like_dom_sf"/>
</dbReference>
<reference evidence="4" key="2">
    <citation type="submission" date="2019-08" db="EMBL/GenBank/DDBJ databases">
        <title>Investigation of anaerobic lignin degradation for improved lignocellulosic biofuels.</title>
        <authorList>
            <person name="Deangelis K.PhD."/>
        </authorList>
    </citation>
    <scope>NUCLEOTIDE SEQUENCE [LARGE SCALE GENOMIC DNA]</scope>
    <source>
        <strain evidence="4">128R</strain>
    </source>
</reference>
<gene>
    <name evidence="4" type="ORF">FHU10_0999</name>
</gene>